<evidence type="ECO:0000313" key="2">
    <source>
        <dbReference type="EMBL" id="MDN0070013.1"/>
    </source>
</evidence>
<dbReference type="RefSeq" id="WP_289827564.1">
    <property type="nucleotide sequence ID" value="NZ_JAUEIR010000008.1"/>
</dbReference>
<accession>A0AAW7JW67</accession>
<proteinExistence type="predicted"/>
<dbReference type="AlphaFoldDB" id="A0AAW7JW67"/>
<evidence type="ECO:0000256" key="1">
    <source>
        <dbReference type="SAM" id="MobiDB-lite"/>
    </source>
</evidence>
<feature type="region of interest" description="Disordered" evidence="1">
    <location>
        <begin position="1"/>
        <end position="31"/>
    </location>
</feature>
<dbReference type="EMBL" id="JAUEIR010000008">
    <property type="protein sequence ID" value="MDN0070013.1"/>
    <property type="molecule type" value="Genomic_DNA"/>
</dbReference>
<reference evidence="2" key="1">
    <citation type="submission" date="2023-06" db="EMBL/GenBank/DDBJ databases">
        <authorList>
            <person name="Zeman M."/>
            <person name="Kubasova T."/>
            <person name="Jahodarova E."/>
            <person name="Nykrynova M."/>
            <person name="Rychlik I."/>
        </authorList>
    </citation>
    <scope>NUCLEOTIDE SEQUENCE</scope>
    <source>
        <strain evidence="2">15_COKtk</strain>
    </source>
</reference>
<sequence>MAGTEVPEQQEENQQQTNTGRASTAPDAETAYEAALAERSVRIAELEAGNAEATRAAEGADDEERVGFELQYSMNTPSATSATTMASSAPHRYERVAELCESVST</sequence>
<evidence type="ECO:0000313" key="3">
    <source>
        <dbReference type="Proteomes" id="UP001168505"/>
    </source>
</evidence>
<gene>
    <name evidence="2" type="ORF">QVN40_09950</name>
</gene>
<organism evidence="2 3">
    <name type="scientific">Collinsella ihumii</name>
    <dbReference type="NCBI Taxonomy" id="1720204"/>
    <lineage>
        <taxon>Bacteria</taxon>
        <taxon>Bacillati</taxon>
        <taxon>Actinomycetota</taxon>
        <taxon>Coriobacteriia</taxon>
        <taxon>Coriobacteriales</taxon>
        <taxon>Coriobacteriaceae</taxon>
        <taxon>Collinsella</taxon>
    </lineage>
</organism>
<dbReference type="Proteomes" id="UP001168505">
    <property type="component" value="Unassembled WGS sequence"/>
</dbReference>
<name>A0AAW7JW67_9ACTN</name>
<comment type="caution">
    <text evidence="2">The sequence shown here is derived from an EMBL/GenBank/DDBJ whole genome shotgun (WGS) entry which is preliminary data.</text>
</comment>
<protein>
    <submittedName>
        <fullName evidence="2">Uncharacterized protein</fullName>
    </submittedName>
</protein>
<reference evidence="2" key="2">
    <citation type="submission" date="2023-08" db="EMBL/GenBank/DDBJ databases">
        <title>Identification and characterization of horizontal gene transfer across gut microbiota members of farm animals based on homology search.</title>
        <authorList>
            <person name="Schwarzerova J."/>
            <person name="Nykrynova M."/>
            <person name="Jureckova K."/>
            <person name="Cejkova D."/>
            <person name="Rychlik I."/>
        </authorList>
    </citation>
    <scope>NUCLEOTIDE SEQUENCE</scope>
    <source>
        <strain evidence="2">15_COKtk</strain>
    </source>
</reference>